<evidence type="ECO:0000256" key="1">
    <source>
        <dbReference type="SAM" id="MobiDB-lite"/>
    </source>
</evidence>
<keyword evidence="2" id="KW-0472">Membrane</keyword>
<dbReference type="EMBL" id="KQ085885">
    <property type="protein sequence ID" value="KLO19701.1"/>
    <property type="molecule type" value="Genomic_DNA"/>
</dbReference>
<keyword evidence="2" id="KW-0812">Transmembrane</keyword>
<feature type="compositionally biased region" description="Polar residues" evidence="1">
    <location>
        <begin position="36"/>
        <end position="64"/>
    </location>
</feature>
<evidence type="ECO:0000313" key="3">
    <source>
        <dbReference type="EMBL" id="KLO19701.1"/>
    </source>
</evidence>
<reference evidence="3 4" key="1">
    <citation type="submission" date="2015-04" db="EMBL/GenBank/DDBJ databases">
        <title>Complete genome sequence of Schizopora paradoxa KUC8140, a cosmopolitan wood degrader in East Asia.</title>
        <authorList>
            <consortium name="DOE Joint Genome Institute"/>
            <person name="Min B."/>
            <person name="Park H."/>
            <person name="Jang Y."/>
            <person name="Kim J.-J."/>
            <person name="Kim K.H."/>
            <person name="Pangilinan J."/>
            <person name="Lipzen A."/>
            <person name="Riley R."/>
            <person name="Grigoriev I.V."/>
            <person name="Spatafora J.W."/>
            <person name="Choi I.-G."/>
        </authorList>
    </citation>
    <scope>NUCLEOTIDE SEQUENCE [LARGE SCALE GENOMIC DNA]</scope>
    <source>
        <strain evidence="3 4">KUC8140</strain>
    </source>
</reference>
<evidence type="ECO:0000313" key="4">
    <source>
        <dbReference type="Proteomes" id="UP000053477"/>
    </source>
</evidence>
<gene>
    <name evidence="3" type="ORF">SCHPADRAFT_55423</name>
</gene>
<feature type="transmembrane region" description="Helical" evidence="2">
    <location>
        <begin position="172"/>
        <end position="195"/>
    </location>
</feature>
<dbReference type="InParanoid" id="A0A0H2SRJ4"/>
<keyword evidence="2" id="KW-1133">Transmembrane helix</keyword>
<keyword evidence="4" id="KW-1185">Reference proteome</keyword>
<protein>
    <submittedName>
        <fullName evidence="3">Uncharacterized protein</fullName>
    </submittedName>
</protein>
<dbReference type="AlphaFoldDB" id="A0A0H2SRJ4"/>
<evidence type="ECO:0000256" key="2">
    <source>
        <dbReference type="SAM" id="Phobius"/>
    </source>
</evidence>
<organism evidence="3 4">
    <name type="scientific">Schizopora paradoxa</name>
    <dbReference type="NCBI Taxonomy" id="27342"/>
    <lineage>
        <taxon>Eukaryota</taxon>
        <taxon>Fungi</taxon>
        <taxon>Dikarya</taxon>
        <taxon>Basidiomycota</taxon>
        <taxon>Agaricomycotina</taxon>
        <taxon>Agaricomycetes</taxon>
        <taxon>Hymenochaetales</taxon>
        <taxon>Schizoporaceae</taxon>
        <taxon>Schizopora</taxon>
    </lineage>
</organism>
<accession>A0A0H2SRJ4</accession>
<feature type="region of interest" description="Disordered" evidence="1">
    <location>
        <begin position="36"/>
        <end position="67"/>
    </location>
</feature>
<dbReference type="Proteomes" id="UP000053477">
    <property type="component" value="Unassembled WGS sequence"/>
</dbReference>
<proteinExistence type="predicted"/>
<sequence length="243" mass="25903">MEEEPTRHVFRQHLRGNLESFLCSGSSISLNVYSKPSTTDIRAPQPTRNSTVESTPSSNTTSAGFSVETPLEQVSSLVVGTNPTSGQTSISTSLNINPSNISVIVESKQSTNTPFPVSLTAAAAATQSTSPASSPRIHSASTTLSIKGEASSNASLVSSKTTNGLLQNKGEAAGVFTGVALFIVAIVVMLTLWWLKLRRAKQQKRESLQSDTLMGSLRTKWRSTTTITPSLHRAYAGLGKEYD</sequence>
<name>A0A0H2SRJ4_9AGAM</name>